<dbReference type="SUPFAM" id="SSF102114">
    <property type="entry name" value="Radical SAM enzymes"/>
    <property type="match status" value="1"/>
</dbReference>
<dbReference type="InterPro" id="IPR013848">
    <property type="entry name" value="Methylthiotransferase_N"/>
</dbReference>
<feature type="domain" description="Radical SAM core" evidence="9">
    <location>
        <begin position="158"/>
        <end position="391"/>
    </location>
</feature>
<accession>K9CX39</accession>
<dbReference type="SFLD" id="SFLDG01082">
    <property type="entry name" value="B12-binding_domain_containing"/>
    <property type="match status" value="1"/>
</dbReference>
<dbReference type="SMART" id="SM00729">
    <property type="entry name" value="Elp3"/>
    <property type="match status" value="1"/>
</dbReference>
<dbReference type="PROSITE" id="PS51449">
    <property type="entry name" value="MTTASE_N"/>
    <property type="match status" value="1"/>
</dbReference>
<dbReference type="GO" id="GO:0035598">
    <property type="term" value="F:tRNA (N(6)-L-threonylcarbamoyladenosine(37)-C(2))-methylthiotransferase activity"/>
    <property type="evidence" value="ECO:0007669"/>
    <property type="project" value="TreeGrafter"/>
</dbReference>
<evidence type="ECO:0000256" key="6">
    <source>
        <dbReference type="ARBA" id="ARBA00023004"/>
    </source>
</evidence>
<dbReference type="InterPro" id="IPR058240">
    <property type="entry name" value="rSAM_sf"/>
</dbReference>
<dbReference type="RefSeq" id="WP_004210435.1">
    <property type="nucleotide sequence ID" value="NZ_JH992904.1"/>
</dbReference>
<comment type="cofactor">
    <cofactor evidence="1">
        <name>[4Fe-4S] cluster</name>
        <dbReference type="ChEBI" id="CHEBI:49883"/>
    </cofactor>
</comment>
<dbReference type="InterPro" id="IPR023404">
    <property type="entry name" value="rSAM_horseshoe"/>
</dbReference>
<dbReference type="Pfam" id="PF00919">
    <property type="entry name" value="UPF0004"/>
    <property type="match status" value="1"/>
</dbReference>
<keyword evidence="5" id="KW-0479">Metal-binding</keyword>
<keyword evidence="3" id="KW-0808">Transferase</keyword>
<proteinExistence type="predicted"/>
<keyword evidence="6" id="KW-0408">Iron</keyword>
<evidence type="ECO:0000256" key="3">
    <source>
        <dbReference type="ARBA" id="ARBA00022679"/>
    </source>
</evidence>
<dbReference type="Gene3D" id="3.80.30.20">
    <property type="entry name" value="tm_1862 like domain"/>
    <property type="match status" value="1"/>
</dbReference>
<dbReference type="InterPro" id="IPR006638">
    <property type="entry name" value="Elp3/MiaA/NifB-like_rSAM"/>
</dbReference>
<name>K9CX39_SPHYA</name>
<evidence type="ECO:0000256" key="7">
    <source>
        <dbReference type="ARBA" id="ARBA00023014"/>
    </source>
</evidence>
<dbReference type="HOGENOM" id="CLU_018697_1_1_5"/>
<evidence type="ECO:0000256" key="5">
    <source>
        <dbReference type="ARBA" id="ARBA00022723"/>
    </source>
</evidence>
<dbReference type="AlphaFoldDB" id="K9CX39"/>
<reference evidence="10 11" key="1">
    <citation type="submission" date="2012-09" db="EMBL/GenBank/DDBJ databases">
        <title>The Genome Sequence of Sphingobium yanoikuyae ATCC 51230.</title>
        <authorList>
            <consortium name="The Broad Institute Genome Sequencing Platform"/>
            <person name="Earl A."/>
            <person name="Ward D."/>
            <person name="Feldgarden M."/>
            <person name="Gevers D."/>
            <person name="Huys G."/>
            <person name="Walker B."/>
            <person name="Young S.K."/>
            <person name="Zeng Q."/>
            <person name="Gargeya S."/>
            <person name="Fitzgerald M."/>
            <person name="Haas B."/>
            <person name="Abouelleil A."/>
            <person name="Alvarado L."/>
            <person name="Arachchi H.M."/>
            <person name="Berlin A.M."/>
            <person name="Chapman S.B."/>
            <person name="Goldberg J."/>
            <person name="Griggs A."/>
            <person name="Gujja S."/>
            <person name="Hansen M."/>
            <person name="Howarth C."/>
            <person name="Imamovic A."/>
            <person name="Larimer J."/>
            <person name="McCowen C."/>
            <person name="Montmayeur A."/>
            <person name="Murphy C."/>
            <person name="Neiman D."/>
            <person name="Pearson M."/>
            <person name="Priest M."/>
            <person name="Roberts A."/>
            <person name="Saif S."/>
            <person name="Shea T."/>
            <person name="Sisk P."/>
            <person name="Sykes S."/>
            <person name="Wortman J."/>
            <person name="Nusbaum C."/>
            <person name="Birren B."/>
        </authorList>
    </citation>
    <scope>NUCLEOTIDE SEQUENCE [LARGE SCALE GENOMIC DNA]</scope>
    <source>
        <strain evidence="10 11">ATCC 51230</strain>
    </source>
</reference>
<evidence type="ECO:0000313" key="11">
    <source>
        <dbReference type="Proteomes" id="UP000009887"/>
    </source>
</evidence>
<evidence type="ECO:0000256" key="4">
    <source>
        <dbReference type="ARBA" id="ARBA00022691"/>
    </source>
</evidence>
<dbReference type="PANTHER" id="PTHR11918:SF45">
    <property type="entry name" value="THREONYLCARBAMOYLADENOSINE TRNA METHYLTHIOTRANSFERASE"/>
    <property type="match status" value="1"/>
</dbReference>
<dbReference type="EMBL" id="AGZU01000008">
    <property type="protein sequence ID" value="EKU75511.1"/>
    <property type="molecule type" value="Genomic_DNA"/>
</dbReference>
<dbReference type="GO" id="GO:0051539">
    <property type="term" value="F:4 iron, 4 sulfur cluster binding"/>
    <property type="evidence" value="ECO:0007669"/>
    <property type="project" value="UniProtKB-KW"/>
</dbReference>
<dbReference type="Proteomes" id="UP000009887">
    <property type="component" value="Unassembled WGS sequence"/>
</dbReference>
<protein>
    <submittedName>
        <fullName evidence="10">MiaB-like tRNA modifying enzyme</fullName>
    </submittedName>
</protein>
<keyword evidence="11" id="KW-1185">Reference proteome</keyword>
<dbReference type="PROSITE" id="PS51918">
    <property type="entry name" value="RADICAL_SAM"/>
    <property type="match status" value="1"/>
</dbReference>
<keyword evidence="4" id="KW-0949">S-adenosyl-L-methionine</keyword>
<dbReference type="Gene3D" id="3.40.50.12160">
    <property type="entry name" value="Methylthiotransferase, N-terminal domain"/>
    <property type="match status" value="1"/>
</dbReference>
<dbReference type="PANTHER" id="PTHR11918">
    <property type="entry name" value="RADICAL SAM PROTEINS"/>
    <property type="match status" value="1"/>
</dbReference>
<dbReference type="CDD" id="cd01335">
    <property type="entry name" value="Radical_SAM"/>
    <property type="match status" value="1"/>
</dbReference>
<keyword evidence="2" id="KW-0004">4Fe-4S</keyword>
<comment type="caution">
    <text evidence="10">The sequence shown here is derived from an EMBL/GenBank/DDBJ whole genome shotgun (WGS) entry which is preliminary data.</text>
</comment>
<sequence>MPGPDIITLGCRLNIAESEAIREMAGAQDDLIVVNSCAVTAEAVRQTRQAIRRARRDRPDARILVTGCAAQTEPQTFAAMAEVDGVIGNREKLEAAAYTPSSQRPEGRRQPTLGSQAGWSALSQETPAFAGVTEEEAKVNVSDIMAVRDTAPHMASAFAEHARAFLEVQNGCDHRCTFCIIPYGRGNSRSVPAGAVIDKAKQLVDAGYSEIVLTGVDVTSYGPDLPGSPSLGQLVERLLRHVPDLPRLRLSSIDSVEIDERLFDLIAHEPRMMPHLHLSLQAGDDMILKRMKRRHARADAVRIVERVKAARPDISIGADIIAGFPTEDDAMFANSLALVADCDIVHGHIFPYSPRTGTPAARMPQLDRATIKARAALLRDACTAQRDAWLARLVGTRQSVLVERNGLSGHAENFAPVRFITPQPPSTIVAARISGLENGALIAQEAQ</sequence>
<dbReference type="PATRIC" id="fig|883163.3.peg.3104"/>
<dbReference type="Pfam" id="PF04055">
    <property type="entry name" value="Radical_SAM"/>
    <property type="match status" value="1"/>
</dbReference>
<dbReference type="InterPro" id="IPR007197">
    <property type="entry name" value="rSAM"/>
</dbReference>
<evidence type="ECO:0000313" key="10">
    <source>
        <dbReference type="EMBL" id="EKU75511.1"/>
    </source>
</evidence>
<feature type="domain" description="MTTase N-terminal" evidence="8">
    <location>
        <begin position="2"/>
        <end position="104"/>
    </location>
</feature>
<gene>
    <name evidence="10" type="ORF">HMPREF9718_03039</name>
</gene>
<evidence type="ECO:0000256" key="1">
    <source>
        <dbReference type="ARBA" id="ARBA00001966"/>
    </source>
</evidence>
<evidence type="ECO:0000256" key="2">
    <source>
        <dbReference type="ARBA" id="ARBA00022485"/>
    </source>
</evidence>
<dbReference type="InterPro" id="IPR020612">
    <property type="entry name" value="Methylthiotransferase_CS"/>
</dbReference>
<dbReference type="NCBIfam" id="TIGR01579">
    <property type="entry name" value="MiaB-like-C"/>
    <property type="match status" value="1"/>
</dbReference>
<dbReference type="NCBIfam" id="TIGR00089">
    <property type="entry name" value="MiaB/RimO family radical SAM methylthiotransferase"/>
    <property type="match status" value="1"/>
</dbReference>
<dbReference type="InterPro" id="IPR005839">
    <property type="entry name" value="Methylthiotransferase"/>
</dbReference>
<dbReference type="SFLD" id="SFLDS00029">
    <property type="entry name" value="Radical_SAM"/>
    <property type="match status" value="1"/>
</dbReference>
<dbReference type="InterPro" id="IPR006467">
    <property type="entry name" value="MiaB-like_bact"/>
</dbReference>
<evidence type="ECO:0000259" key="9">
    <source>
        <dbReference type="PROSITE" id="PS51918"/>
    </source>
</evidence>
<organism evidence="10 11">
    <name type="scientific">Sphingobium yanoikuyae ATCC 51230</name>
    <dbReference type="NCBI Taxonomy" id="883163"/>
    <lineage>
        <taxon>Bacteria</taxon>
        <taxon>Pseudomonadati</taxon>
        <taxon>Pseudomonadota</taxon>
        <taxon>Alphaproteobacteria</taxon>
        <taxon>Sphingomonadales</taxon>
        <taxon>Sphingomonadaceae</taxon>
        <taxon>Sphingobium</taxon>
    </lineage>
</organism>
<dbReference type="PROSITE" id="PS01278">
    <property type="entry name" value="MTTASE_RADICAL"/>
    <property type="match status" value="1"/>
</dbReference>
<dbReference type="InterPro" id="IPR038135">
    <property type="entry name" value="Methylthiotransferase_N_sf"/>
</dbReference>
<evidence type="ECO:0000259" key="8">
    <source>
        <dbReference type="PROSITE" id="PS51449"/>
    </source>
</evidence>
<dbReference type="GO" id="GO:0046872">
    <property type="term" value="F:metal ion binding"/>
    <property type="evidence" value="ECO:0007669"/>
    <property type="project" value="UniProtKB-KW"/>
</dbReference>
<keyword evidence="7" id="KW-0411">Iron-sulfur</keyword>